<dbReference type="Pfam" id="PF02150">
    <property type="entry name" value="Zn_ribbon_RPB9"/>
    <property type="match status" value="1"/>
</dbReference>
<evidence type="ECO:0000313" key="5">
    <source>
        <dbReference type="Proteomes" id="UP001310890"/>
    </source>
</evidence>
<accession>A0AAN7TJT3</accession>
<dbReference type="GO" id="GO:0006283">
    <property type="term" value="P:transcription-coupled nucleotide-excision repair"/>
    <property type="evidence" value="ECO:0007669"/>
    <property type="project" value="TreeGrafter"/>
</dbReference>
<evidence type="ECO:0000259" key="3">
    <source>
        <dbReference type="SMART" id="SM00661"/>
    </source>
</evidence>
<name>A0AAN7TJT3_9PEZI</name>
<dbReference type="PANTHER" id="PTHR11239">
    <property type="entry name" value="DNA-DIRECTED RNA POLYMERASE"/>
    <property type="match status" value="1"/>
</dbReference>
<dbReference type="PANTHER" id="PTHR11239:SF1">
    <property type="entry name" value="DNA-DIRECTED RNA POLYMERASE II SUBUNIT RPB9"/>
    <property type="match status" value="1"/>
</dbReference>
<gene>
    <name evidence="4" type="ORF">LTR62_002938</name>
</gene>
<feature type="region of interest" description="Disordered" evidence="2">
    <location>
        <begin position="147"/>
        <end position="174"/>
    </location>
</feature>
<organism evidence="4 5">
    <name type="scientific">Meristemomyces frigidus</name>
    <dbReference type="NCBI Taxonomy" id="1508187"/>
    <lineage>
        <taxon>Eukaryota</taxon>
        <taxon>Fungi</taxon>
        <taxon>Dikarya</taxon>
        <taxon>Ascomycota</taxon>
        <taxon>Pezizomycotina</taxon>
        <taxon>Dothideomycetes</taxon>
        <taxon>Dothideomycetidae</taxon>
        <taxon>Mycosphaerellales</taxon>
        <taxon>Teratosphaeriaceae</taxon>
        <taxon>Meristemomyces</taxon>
    </lineage>
</organism>
<dbReference type="InterPro" id="IPR012164">
    <property type="entry name" value="Rpa12/Rpb9/Rpc10/TFS"/>
</dbReference>
<dbReference type="Proteomes" id="UP001310890">
    <property type="component" value="Unassembled WGS sequence"/>
</dbReference>
<dbReference type="GO" id="GO:0003899">
    <property type="term" value="F:DNA-directed RNA polymerase activity"/>
    <property type="evidence" value="ECO:0007669"/>
    <property type="project" value="InterPro"/>
</dbReference>
<feature type="domain" description="DNA-directed RNA polymerase II subunit RPB9-like zinc ribbon" evidence="3">
    <location>
        <begin position="25"/>
        <end position="78"/>
    </location>
</feature>
<evidence type="ECO:0000256" key="1">
    <source>
        <dbReference type="ARBA" id="ARBA00023242"/>
    </source>
</evidence>
<dbReference type="Gene3D" id="2.20.25.10">
    <property type="match status" value="1"/>
</dbReference>
<comment type="caution">
    <text evidence="4">The sequence shown here is derived from an EMBL/GenBank/DDBJ whole genome shotgun (WGS) entry which is preliminary data.</text>
</comment>
<protein>
    <recommendedName>
        <fullName evidence="3">DNA-directed RNA polymerase II subunit RPB9-like zinc ribbon domain-containing protein</fullName>
    </recommendedName>
</protein>
<dbReference type="SMART" id="SM00661">
    <property type="entry name" value="RPOL9"/>
    <property type="match status" value="1"/>
</dbReference>
<reference evidence="4" key="1">
    <citation type="submission" date="2023-08" db="EMBL/GenBank/DDBJ databases">
        <title>Black Yeasts Isolated from many extreme environments.</title>
        <authorList>
            <person name="Coleine C."/>
            <person name="Stajich J.E."/>
            <person name="Selbmann L."/>
        </authorList>
    </citation>
    <scope>NUCLEOTIDE SEQUENCE</scope>
    <source>
        <strain evidence="4">CCFEE 5401</strain>
    </source>
</reference>
<evidence type="ECO:0000313" key="4">
    <source>
        <dbReference type="EMBL" id="KAK5118424.1"/>
    </source>
</evidence>
<dbReference type="GO" id="GO:0006367">
    <property type="term" value="P:transcription initiation at RNA polymerase II promoter"/>
    <property type="evidence" value="ECO:0007669"/>
    <property type="project" value="TreeGrafter"/>
</dbReference>
<dbReference type="SUPFAM" id="SSF57783">
    <property type="entry name" value="Zinc beta-ribbon"/>
    <property type="match status" value="1"/>
</dbReference>
<feature type="compositionally biased region" description="Basic and acidic residues" evidence="2">
    <location>
        <begin position="147"/>
        <end position="165"/>
    </location>
</feature>
<evidence type="ECO:0000256" key="2">
    <source>
        <dbReference type="SAM" id="MobiDB-lite"/>
    </source>
</evidence>
<sequence length="174" mass="19358">MATYDAMDTDTAATADDDKKTISFRFCRECSNMLYPKENTEDQSLMFSCRMCTYSEPAESACVYKNALKEEIAETPGETEDVDDDPTVGEDESLDYAYDSVMDNEDLYGEETVPEMCTLCGKEILCPFCGGPSANGIVLEAPEPRYSHLKQTEEEQVESERRERALSGAGLLNS</sequence>
<proteinExistence type="predicted"/>
<keyword evidence="1" id="KW-0539">Nucleus</keyword>
<dbReference type="GO" id="GO:0005665">
    <property type="term" value="C:RNA polymerase II, core complex"/>
    <property type="evidence" value="ECO:0007669"/>
    <property type="project" value="TreeGrafter"/>
</dbReference>
<dbReference type="GO" id="GO:0001193">
    <property type="term" value="P:maintenance of transcriptional fidelity during transcription elongation by RNA polymerase II"/>
    <property type="evidence" value="ECO:0007669"/>
    <property type="project" value="TreeGrafter"/>
</dbReference>
<dbReference type="EMBL" id="JAVRRL010000002">
    <property type="protein sequence ID" value="KAK5118424.1"/>
    <property type="molecule type" value="Genomic_DNA"/>
</dbReference>
<dbReference type="InterPro" id="IPR001529">
    <property type="entry name" value="Zn_ribbon_RPB9"/>
</dbReference>
<dbReference type="AlphaFoldDB" id="A0AAN7TJT3"/>